<dbReference type="Pfam" id="PF00892">
    <property type="entry name" value="EamA"/>
    <property type="match status" value="1"/>
</dbReference>
<evidence type="ECO:0000256" key="1">
    <source>
        <dbReference type="ARBA" id="ARBA00004141"/>
    </source>
</evidence>
<keyword evidence="2 5" id="KW-0812">Transmembrane</keyword>
<feature type="transmembrane region" description="Helical" evidence="5">
    <location>
        <begin position="135"/>
        <end position="153"/>
    </location>
</feature>
<feature type="domain" description="EamA" evidence="6">
    <location>
        <begin position="43"/>
        <end position="174"/>
    </location>
</feature>
<keyword evidence="3 5" id="KW-1133">Transmembrane helix</keyword>
<comment type="caution">
    <text evidence="7">The sequence shown here is derived from an EMBL/GenBank/DDBJ whole genome shotgun (WGS) entry which is preliminary data.</text>
</comment>
<organism evidence="7">
    <name type="scientific">bioreactor metagenome</name>
    <dbReference type="NCBI Taxonomy" id="1076179"/>
    <lineage>
        <taxon>unclassified sequences</taxon>
        <taxon>metagenomes</taxon>
        <taxon>ecological metagenomes</taxon>
    </lineage>
</organism>
<evidence type="ECO:0000256" key="3">
    <source>
        <dbReference type="ARBA" id="ARBA00022989"/>
    </source>
</evidence>
<feature type="transmembrane region" description="Helical" evidence="5">
    <location>
        <begin position="159"/>
        <end position="178"/>
    </location>
</feature>
<feature type="transmembrane region" description="Helical" evidence="5">
    <location>
        <begin position="73"/>
        <end position="90"/>
    </location>
</feature>
<gene>
    <name evidence="7" type="ORF">SDC9_170481</name>
</gene>
<evidence type="ECO:0000313" key="7">
    <source>
        <dbReference type="EMBL" id="MPN23096.1"/>
    </source>
</evidence>
<dbReference type="InterPro" id="IPR037185">
    <property type="entry name" value="EmrE-like"/>
</dbReference>
<protein>
    <recommendedName>
        <fullName evidence="6">EamA domain-containing protein</fullName>
    </recommendedName>
</protein>
<dbReference type="PANTHER" id="PTHR32322">
    <property type="entry name" value="INNER MEMBRANE TRANSPORTER"/>
    <property type="match status" value="1"/>
</dbReference>
<dbReference type="GO" id="GO:0016020">
    <property type="term" value="C:membrane"/>
    <property type="evidence" value="ECO:0007669"/>
    <property type="project" value="UniProtKB-SubCell"/>
</dbReference>
<evidence type="ECO:0000256" key="4">
    <source>
        <dbReference type="ARBA" id="ARBA00023136"/>
    </source>
</evidence>
<reference evidence="7" key="1">
    <citation type="submission" date="2019-08" db="EMBL/GenBank/DDBJ databases">
        <authorList>
            <person name="Kucharzyk K."/>
            <person name="Murdoch R.W."/>
            <person name="Higgins S."/>
            <person name="Loffler F."/>
        </authorList>
    </citation>
    <scope>NUCLEOTIDE SEQUENCE</scope>
</reference>
<feature type="transmembrane region" description="Helical" evidence="5">
    <location>
        <begin position="96"/>
        <end position="123"/>
    </location>
</feature>
<accession>A0A645GAE1</accession>
<sequence length="187" mass="19524">MFASPIILKEKLTIAKVVGISATMSGLVLMCGVGLGGTDPVGGLVFSLISAITYAAIMIVSKFIKGIGGLERTAIQLVIAALLLLPYALLTQQGAWIMPTGTALLALLILCTVHTGFACYLYFSSIEQLSAQTTAICSYADPLCALLLSAAILGERMSALQWTGAVLILGGALLAQLYKTKAVTFHK</sequence>
<proteinExistence type="predicted"/>
<dbReference type="EMBL" id="VSSQ01071501">
    <property type="protein sequence ID" value="MPN23096.1"/>
    <property type="molecule type" value="Genomic_DNA"/>
</dbReference>
<evidence type="ECO:0000256" key="2">
    <source>
        <dbReference type="ARBA" id="ARBA00022692"/>
    </source>
</evidence>
<dbReference type="Gene3D" id="1.10.3730.20">
    <property type="match status" value="1"/>
</dbReference>
<dbReference type="PANTHER" id="PTHR32322:SF2">
    <property type="entry name" value="EAMA DOMAIN-CONTAINING PROTEIN"/>
    <property type="match status" value="1"/>
</dbReference>
<evidence type="ECO:0000259" key="6">
    <source>
        <dbReference type="Pfam" id="PF00892"/>
    </source>
</evidence>
<dbReference type="SUPFAM" id="SSF103481">
    <property type="entry name" value="Multidrug resistance efflux transporter EmrE"/>
    <property type="match status" value="1"/>
</dbReference>
<evidence type="ECO:0000256" key="5">
    <source>
        <dbReference type="SAM" id="Phobius"/>
    </source>
</evidence>
<comment type="subcellular location">
    <subcellularLocation>
        <location evidence="1">Membrane</location>
        <topology evidence="1">Multi-pass membrane protein</topology>
    </subcellularLocation>
</comment>
<keyword evidence="4 5" id="KW-0472">Membrane</keyword>
<dbReference type="InterPro" id="IPR050638">
    <property type="entry name" value="AA-Vitamin_Transporters"/>
</dbReference>
<dbReference type="AlphaFoldDB" id="A0A645GAE1"/>
<feature type="transmembrane region" description="Helical" evidence="5">
    <location>
        <begin position="41"/>
        <end position="61"/>
    </location>
</feature>
<name>A0A645GAE1_9ZZZZ</name>
<dbReference type="InterPro" id="IPR000620">
    <property type="entry name" value="EamA_dom"/>
</dbReference>
<feature type="transmembrane region" description="Helical" evidence="5">
    <location>
        <begin position="12"/>
        <end position="35"/>
    </location>
</feature>